<organism evidence="8 9">
    <name type="scientific">Conexibacter stalactiti</name>
    <dbReference type="NCBI Taxonomy" id="1940611"/>
    <lineage>
        <taxon>Bacteria</taxon>
        <taxon>Bacillati</taxon>
        <taxon>Actinomycetota</taxon>
        <taxon>Thermoleophilia</taxon>
        <taxon>Solirubrobacterales</taxon>
        <taxon>Conexibacteraceae</taxon>
        <taxon>Conexibacter</taxon>
    </lineage>
</organism>
<keyword evidence="9" id="KW-1185">Reference proteome</keyword>
<keyword evidence="4" id="KW-0238">DNA-binding</keyword>
<keyword evidence="3" id="KW-0731">Sigma factor</keyword>
<dbReference type="InterPro" id="IPR014284">
    <property type="entry name" value="RNA_pol_sigma-70_dom"/>
</dbReference>
<comment type="similarity">
    <text evidence="1">Belongs to the sigma-70 factor family. ECF subfamily.</text>
</comment>
<evidence type="ECO:0000256" key="2">
    <source>
        <dbReference type="ARBA" id="ARBA00023015"/>
    </source>
</evidence>
<dbReference type="RefSeq" id="WP_318595145.1">
    <property type="nucleotide sequence ID" value="NZ_JAWSTH010000001.1"/>
</dbReference>
<evidence type="ECO:0000256" key="1">
    <source>
        <dbReference type="ARBA" id="ARBA00010641"/>
    </source>
</evidence>
<dbReference type="PANTHER" id="PTHR43133:SF8">
    <property type="entry name" value="RNA POLYMERASE SIGMA FACTOR HI_1459-RELATED"/>
    <property type="match status" value="1"/>
</dbReference>
<feature type="domain" description="RNA polymerase sigma-70 region 2" evidence="6">
    <location>
        <begin position="27"/>
        <end position="92"/>
    </location>
</feature>
<gene>
    <name evidence="8" type="ORF">R7226_00965</name>
</gene>
<evidence type="ECO:0000256" key="4">
    <source>
        <dbReference type="ARBA" id="ARBA00023125"/>
    </source>
</evidence>
<comment type="caution">
    <text evidence="8">The sequence shown here is derived from an EMBL/GenBank/DDBJ whole genome shotgun (WGS) entry which is preliminary data.</text>
</comment>
<proteinExistence type="inferred from homology"/>
<reference evidence="8 9" key="2">
    <citation type="submission" date="2023-10" db="EMBL/GenBank/DDBJ databases">
        <authorList>
            <person name="Han X.F."/>
        </authorList>
    </citation>
    <scope>NUCLEOTIDE SEQUENCE [LARGE SCALE GENOMIC DNA]</scope>
    <source>
        <strain evidence="8 9">KCTC 39840</strain>
    </source>
</reference>
<feature type="domain" description="RNA polymerase sigma factor 70 region 4 type 2" evidence="7">
    <location>
        <begin position="132"/>
        <end position="181"/>
    </location>
</feature>
<dbReference type="PANTHER" id="PTHR43133">
    <property type="entry name" value="RNA POLYMERASE ECF-TYPE SIGMA FACTO"/>
    <property type="match status" value="1"/>
</dbReference>
<keyword evidence="2" id="KW-0805">Transcription regulation</keyword>
<dbReference type="Gene3D" id="1.10.1740.10">
    <property type="match status" value="1"/>
</dbReference>
<dbReference type="Pfam" id="PF04542">
    <property type="entry name" value="Sigma70_r2"/>
    <property type="match status" value="1"/>
</dbReference>
<evidence type="ECO:0000259" key="6">
    <source>
        <dbReference type="Pfam" id="PF04542"/>
    </source>
</evidence>
<protein>
    <submittedName>
        <fullName evidence="8">Sigma-70 family RNA polymerase sigma factor</fullName>
    </submittedName>
</protein>
<dbReference type="Proteomes" id="UP001284601">
    <property type="component" value="Unassembled WGS sequence"/>
</dbReference>
<dbReference type="Pfam" id="PF08281">
    <property type="entry name" value="Sigma70_r4_2"/>
    <property type="match status" value="1"/>
</dbReference>
<dbReference type="Gene3D" id="1.10.10.10">
    <property type="entry name" value="Winged helix-like DNA-binding domain superfamily/Winged helix DNA-binding domain"/>
    <property type="match status" value="1"/>
</dbReference>
<dbReference type="InterPro" id="IPR013325">
    <property type="entry name" value="RNA_pol_sigma_r2"/>
</dbReference>
<dbReference type="InterPro" id="IPR007627">
    <property type="entry name" value="RNA_pol_sigma70_r2"/>
</dbReference>
<dbReference type="InterPro" id="IPR013324">
    <property type="entry name" value="RNA_pol_sigma_r3/r4-like"/>
</dbReference>
<dbReference type="CDD" id="cd06171">
    <property type="entry name" value="Sigma70_r4"/>
    <property type="match status" value="1"/>
</dbReference>
<name>A0ABU4HHV4_9ACTN</name>
<evidence type="ECO:0000256" key="5">
    <source>
        <dbReference type="ARBA" id="ARBA00023163"/>
    </source>
</evidence>
<evidence type="ECO:0000313" key="9">
    <source>
        <dbReference type="Proteomes" id="UP001284601"/>
    </source>
</evidence>
<dbReference type="SUPFAM" id="SSF88946">
    <property type="entry name" value="Sigma2 domain of RNA polymerase sigma factors"/>
    <property type="match status" value="1"/>
</dbReference>
<dbReference type="InterPro" id="IPR013249">
    <property type="entry name" value="RNA_pol_sigma70_r4_t2"/>
</dbReference>
<dbReference type="InterPro" id="IPR036388">
    <property type="entry name" value="WH-like_DNA-bd_sf"/>
</dbReference>
<reference evidence="9" key="1">
    <citation type="submission" date="2023-07" db="EMBL/GenBank/DDBJ databases">
        <title>Conexibacter stalactiti sp. nov., isolated from stalactites in a lava cave and emended description of the genus Conexibacter.</title>
        <authorList>
            <person name="Lee S.D."/>
        </authorList>
    </citation>
    <scope>NUCLEOTIDE SEQUENCE [LARGE SCALE GENOMIC DNA]</scope>
    <source>
        <strain evidence="9">KCTC 39840</strain>
    </source>
</reference>
<keyword evidence="5" id="KW-0804">Transcription</keyword>
<dbReference type="SUPFAM" id="SSF88659">
    <property type="entry name" value="Sigma3 and sigma4 domains of RNA polymerase sigma factors"/>
    <property type="match status" value="1"/>
</dbReference>
<dbReference type="EMBL" id="JAWSTH010000001">
    <property type="protein sequence ID" value="MDW5592888.1"/>
    <property type="molecule type" value="Genomic_DNA"/>
</dbReference>
<accession>A0ABU4HHV4</accession>
<evidence type="ECO:0000313" key="8">
    <source>
        <dbReference type="EMBL" id="MDW5592888.1"/>
    </source>
</evidence>
<sequence>MSLRRTSGDSCDLARSVTDPRAFELVYDAYATRVLAFLARRTFDAEAARDLTAETFAQAYQGRRRFRGSTDDETAAWLYGIARNLLNRYIRTGVVERKAVERLGIRVPQLVEADYERIVQLAGLADLRAVIAEEFSRLRPDQQTAVHLRVVEELSYPEIATRLAISEQTARARVSRGLRQLVAGVENVPGMKEGLT</sequence>
<dbReference type="InterPro" id="IPR039425">
    <property type="entry name" value="RNA_pol_sigma-70-like"/>
</dbReference>
<evidence type="ECO:0000259" key="7">
    <source>
        <dbReference type="Pfam" id="PF08281"/>
    </source>
</evidence>
<evidence type="ECO:0000256" key="3">
    <source>
        <dbReference type="ARBA" id="ARBA00023082"/>
    </source>
</evidence>
<dbReference type="NCBIfam" id="TIGR02937">
    <property type="entry name" value="sigma70-ECF"/>
    <property type="match status" value="1"/>
</dbReference>